<evidence type="ECO:0000256" key="11">
    <source>
        <dbReference type="SAM" id="SignalP"/>
    </source>
</evidence>
<keyword evidence="8" id="KW-0325">Glycoprotein</keyword>
<comment type="catalytic activity">
    <reaction evidence="1">
        <text>4 hydroquinone + O2 = 4 benzosemiquinone + 2 H2O</text>
        <dbReference type="Rhea" id="RHEA:11276"/>
        <dbReference type="ChEBI" id="CHEBI:15377"/>
        <dbReference type="ChEBI" id="CHEBI:15379"/>
        <dbReference type="ChEBI" id="CHEBI:17594"/>
        <dbReference type="ChEBI" id="CHEBI:17977"/>
        <dbReference type="EC" id="1.10.3.2"/>
    </reaction>
</comment>
<dbReference type="Pfam" id="PF07731">
    <property type="entry name" value="Cu-oxidase_2"/>
    <property type="match status" value="1"/>
</dbReference>
<protein>
    <recommendedName>
        <fullName evidence="4">laccase</fullName>
        <ecNumber evidence="4">1.10.3.2</ecNumber>
    </recommendedName>
</protein>
<comment type="cofactor">
    <cofactor evidence="2">
        <name>Cu cation</name>
        <dbReference type="ChEBI" id="CHEBI:23378"/>
    </cofactor>
</comment>
<dbReference type="Gene3D" id="2.60.40.420">
    <property type="entry name" value="Cupredoxins - blue copper proteins"/>
    <property type="match status" value="3"/>
</dbReference>
<keyword evidence="9" id="KW-0439">Lignin degradation</keyword>
<dbReference type="InterPro" id="IPR008972">
    <property type="entry name" value="Cupredoxin"/>
</dbReference>
<evidence type="ECO:0000259" key="12">
    <source>
        <dbReference type="Pfam" id="PF00394"/>
    </source>
</evidence>
<dbReference type="Pfam" id="PF07732">
    <property type="entry name" value="Cu-oxidase_3"/>
    <property type="match status" value="1"/>
</dbReference>
<name>A0A3D8QUP6_9HELO</name>
<evidence type="ECO:0000256" key="2">
    <source>
        <dbReference type="ARBA" id="ARBA00001935"/>
    </source>
</evidence>
<evidence type="ECO:0000256" key="5">
    <source>
        <dbReference type="ARBA" id="ARBA00022723"/>
    </source>
</evidence>
<dbReference type="GO" id="GO:0046274">
    <property type="term" value="P:lignin catabolic process"/>
    <property type="evidence" value="ECO:0007669"/>
    <property type="project" value="UniProtKB-KW"/>
</dbReference>
<evidence type="ECO:0000256" key="6">
    <source>
        <dbReference type="ARBA" id="ARBA00023002"/>
    </source>
</evidence>
<feature type="region of interest" description="Disordered" evidence="10">
    <location>
        <begin position="62"/>
        <end position="82"/>
    </location>
</feature>
<feature type="signal peptide" evidence="11">
    <location>
        <begin position="1"/>
        <end position="22"/>
    </location>
</feature>
<evidence type="ECO:0000256" key="3">
    <source>
        <dbReference type="ARBA" id="ARBA00010609"/>
    </source>
</evidence>
<reference evidence="15 16" key="1">
    <citation type="journal article" date="2018" name="IMA Fungus">
        <title>IMA Genome-F 9: Draft genome sequence of Annulohypoxylon stygium, Aspergillus mulundensis, Berkeleyomyces basicola (syn. Thielaviopsis basicola), Ceratocystis smalleyi, two Cercospora beticola strains, Coleophoma cylindrospora, Fusarium fracticaudum, Phialophora cf. hyalina, and Morchella septimelata.</title>
        <authorList>
            <person name="Wingfield B.D."/>
            <person name="Bills G.F."/>
            <person name="Dong Y."/>
            <person name="Huang W."/>
            <person name="Nel W.J."/>
            <person name="Swalarsk-Parry B.S."/>
            <person name="Vaghefi N."/>
            <person name="Wilken P.M."/>
            <person name="An Z."/>
            <person name="de Beer Z.W."/>
            <person name="De Vos L."/>
            <person name="Chen L."/>
            <person name="Duong T.A."/>
            <person name="Gao Y."/>
            <person name="Hammerbacher A."/>
            <person name="Kikkert J.R."/>
            <person name="Li Y."/>
            <person name="Li H."/>
            <person name="Li K."/>
            <person name="Li Q."/>
            <person name="Liu X."/>
            <person name="Ma X."/>
            <person name="Naidoo K."/>
            <person name="Pethybridge S.J."/>
            <person name="Sun J."/>
            <person name="Steenkamp E.T."/>
            <person name="van der Nest M.A."/>
            <person name="van Wyk S."/>
            <person name="Wingfield M.J."/>
            <person name="Xiong C."/>
            <person name="Yue Q."/>
            <person name="Zhang X."/>
        </authorList>
    </citation>
    <scope>NUCLEOTIDE SEQUENCE [LARGE SCALE GENOMIC DNA]</scope>
    <source>
        <strain evidence="15 16">BP5796</strain>
    </source>
</reference>
<evidence type="ECO:0000313" key="15">
    <source>
        <dbReference type="EMBL" id="RDW65380.1"/>
    </source>
</evidence>
<sequence>MKVYRLLALQLFLALKISVATSLEHGHIGRGTHARRSHVQSLERDLDDSALESKTISLTKSLPERQTSQLSTRDSPIPGDYGPYSRNNWGNWSITSNYEATSPQTGAVVEYFLSVENGTLAPDGVSRQVLTFNGSIPGPLITANWGDTIRVTVKNNLENNGTSVHWHGFRQLNTNDQDGTNGITECPIAPGQSKTYEFVASEYGSSWYHSHFSTQYGDGVVGPMVIKGPASANFDEDLGPVLIQDWYHQTIFQEEIIAQHSGAPTADNYLLNGINSGTDGNGGNRLTLNVQKGKKYLTRLINVSTDNFFKIGLDGHNFTVIAADFVPIQPFTTDIISLGVGQRYDVIVEATADVGNYYLRAVAPAACSNNANTGLGTANGIFSYEGAPSGLPTSTAGTFPNDCSDLPLASLVPMVPIPVDNSTFQADMSMLPVGGPVTADTSYGGNVFTWDLKGEAIDIDWEYPTLMKVQNKEDNFTALENVVRLDQANVWTYWIIQNTFAVAHPMHLHGHDFRVLGQGDGTFSAADDTAKLNFANPARRDTAMLPPSGWTAIAFMTDNPGVWLFHCHIGWHVGGGLSLQFLERESDILTAVKIGPALADTCASFKTYNANAVYKKSDSGL</sequence>
<dbReference type="CDD" id="cd13880">
    <property type="entry name" value="CuRO_2_MaLCC_like"/>
    <property type="match status" value="1"/>
</dbReference>
<dbReference type="InterPro" id="IPR033138">
    <property type="entry name" value="Cu_oxidase_CS"/>
</dbReference>
<dbReference type="EC" id="1.10.3.2" evidence="4"/>
<dbReference type="Pfam" id="PF00394">
    <property type="entry name" value="Cu-oxidase"/>
    <property type="match status" value="1"/>
</dbReference>
<dbReference type="PANTHER" id="PTHR11709:SF87">
    <property type="entry name" value="LACCASE"/>
    <property type="match status" value="1"/>
</dbReference>
<proteinExistence type="inferred from homology"/>
<keyword evidence="11" id="KW-0732">Signal</keyword>
<accession>A0A3D8QUP6</accession>
<keyword evidence="7" id="KW-0186">Copper</keyword>
<dbReference type="CDD" id="cd13854">
    <property type="entry name" value="CuRO_1_MaLCC_like"/>
    <property type="match status" value="1"/>
</dbReference>
<dbReference type="EMBL" id="PDLN01000015">
    <property type="protein sequence ID" value="RDW65380.1"/>
    <property type="molecule type" value="Genomic_DNA"/>
</dbReference>
<organism evidence="15 16">
    <name type="scientific">Coleophoma crateriformis</name>
    <dbReference type="NCBI Taxonomy" id="565419"/>
    <lineage>
        <taxon>Eukaryota</taxon>
        <taxon>Fungi</taxon>
        <taxon>Dikarya</taxon>
        <taxon>Ascomycota</taxon>
        <taxon>Pezizomycotina</taxon>
        <taxon>Leotiomycetes</taxon>
        <taxon>Helotiales</taxon>
        <taxon>Dermateaceae</taxon>
        <taxon>Coleophoma</taxon>
    </lineage>
</organism>
<dbReference type="OrthoDB" id="2121828at2759"/>
<dbReference type="FunFam" id="2.60.40.420:FF:000045">
    <property type="entry name" value="Laccase 2"/>
    <property type="match status" value="1"/>
</dbReference>
<dbReference type="PROSITE" id="PS00080">
    <property type="entry name" value="MULTICOPPER_OXIDASE2"/>
    <property type="match status" value="1"/>
</dbReference>
<comment type="caution">
    <text evidence="15">The sequence shown here is derived from an EMBL/GenBank/DDBJ whole genome shotgun (WGS) entry which is preliminary data.</text>
</comment>
<evidence type="ECO:0000256" key="10">
    <source>
        <dbReference type="SAM" id="MobiDB-lite"/>
    </source>
</evidence>
<dbReference type="InterPro" id="IPR045087">
    <property type="entry name" value="Cu-oxidase_fam"/>
</dbReference>
<dbReference type="SUPFAM" id="SSF49503">
    <property type="entry name" value="Cupredoxins"/>
    <property type="match status" value="3"/>
</dbReference>
<dbReference type="Proteomes" id="UP000256328">
    <property type="component" value="Unassembled WGS sequence"/>
</dbReference>
<evidence type="ECO:0000259" key="14">
    <source>
        <dbReference type="Pfam" id="PF07732"/>
    </source>
</evidence>
<dbReference type="AlphaFoldDB" id="A0A3D8QUP6"/>
<comment type="similarity">
    <text evidence="3">Belongs to the multicopper oxidase family.</text>
</comment>
<keyword evidence="6" id="KW-0560">Oxidoreductase</keyword>
<feature type="domain" description="Plastocyanin-like" evidence="13">
    <location>
        <begin position="460"/>
        <end position="586"/>
    </location>
</feature>
<dbReference type="InterPro" id="IPR011706">
    <property type="entry name" value="Cu-oxidase_C"/>
</dbReference>
<dbReference type="GO" id="GO:0052716">
    <property type="term" value="F:hydroquinone:oxygen oxidoreductase activity"/>
    <property type="evidence" value="ECO:0007669"/>
    <property type="project" value="UniProtKB-EC"/>
</dbReference>
<dbReference type="FunFam" id="2.60.40.420:FF:000021">
    <property type="entry name" value="Extracellular dihydrogeodin oxidase/laccase"/>
    <property type="match status" value="1"/>
</dbReference>
<dbReference type="GO" id="GO:0005507">
    <property type="term" value="F:copper ion binding"/>
    <property type="evidence" value="ECO:0007669"/>
    <property type="project" value="InterPro"/>
</dbReference>
<evidence type="ECO:0000256" key="7">
    <source>
        <dbReference type="ARBA" id="ARBA00023008"/>
    </source>
</evidence>
<evidence type="ECO:0000256" key="4">
    <source>
        <dbReference type="ARBA" id="ARBA00012297"/>
    </source>
</evidence>
<gene>
    <name evidence="15" type="ORF">BP5796_10072</name>
</gene>
<evidence type="ECO:0000313" key="16">
    <source>
        <dbReference type="Proteomes" id="UP000256328"/>
    </source>
</evidence>
<feature type="domain" description="Plastocyanin-like" evidence="12">
    <location>
        <begin position="240"/>
        <end position="387"/>
    </location>
</feature>
<dbReference type="CDD" id="cd13901">
    <property type="entry name" value="CuRO_3_MaLCC_like"/>
    <property type="match status" value="1"/>
</dbReference>
<feature type="domain" description="Plastocyanin-like" evidence="14">
    <location>
        <begin position="115"/>
        <end position="230"/>
    </location>
</feature>
<dbReference type="PANTHER" id="PTHR11709">
    <property type="entry name" value="MULTI-COPPER OXIDASE"/>
    <property type="match status" value="1"/>
</dbReference>
<dbReference type="InterPro" id="IPR001117">
    <property type="entry name" value="Cu-oxidase_2nd"/>
</dbReference>
<evidence type="ECO:0000256" key="8">
    <source>
        <dbReference type="ARBA" id="ARBA00023180"/>
    </source>
</evidence>
<evidence type="ECO:0000259" key="13">
    <source>
        <dbReference type="Pfam" id="PF07731"/>
    </source>
</evidence>
<dbReference type="InterPro" id="IPR002355">
    <property type="entry name" value="Cu_oxidase_Cu_BS"/>
</dbReference>
<keyword evidence="5" id="KW-0479">Metal-binding</keyword>
<feature type="chain" id="PRO_5017555085" description="laccase" evidence="11">
    <location>
        <begin position="23"/>
        <end position="621"/>
    </location>
</feature>
<dbReference type="PROSITE" id="PS00079">
    <property type="entry name" value="MULTICOPPER_OXIDASE1"/>
    <property type="match status" value="1"/>
</dbReference>
<evidence type="ECO:0000256" key="9">
    <source>
        <dbReference type="ARBA" id="ARBA00023185"/>
    </source>
</evidence>
<dbReference type="InterPro" id="IPR011707">
    <property type="entry name" value="Cu-oxidase-like_N"/>
</dbReference>
<keyword evidence="16" id="KW-1185">Reference proteome</keyword>
<feature type="compositionally biased region" description="Polar residues" evidence="10">
    <location>
        <begin position="62"/>
        <end position="74"/>
    </location>
</feature>
<evidence type="ECO:0000256" key="1">
    <source>
        <dbReference type="ARBA" id="ARBA00000349"/>
    </source>
</evidence>